<dbReference type="Gene3D" id="2.10.50.10">
    <property type="entry name" value="Tumor Necrosis Factor Receptor, subunit A, domain 2"/>
    <property type="match status" value="1"/>
</dbReference>
<feature type="repeat" description="TNFR-Cys" evidence="1">
    <location>
        <begin position="187"/>
        <end position="230"/>
    </location>
</feature>
<reference evidence="4" key="3">
    <citation type="submission" date="2016-03" db="UniProtKB">
        <authorList>
            <consortium name="EnsemblProtists"/>
        </authorList>
    </citation>
    <scope>IDENTIFICATION</scope>
</reference>
<dbReference type="InterPro" id="IPR009030">
    <property type="entry name" value="Growth_fac_rcpt_cys_sf"/>
</dbReference>
<name>L1JHV1_GUITC</name>
<dbReference type="EMBL" id="JH992989">
    <property type="protein sequence ID" value="EKX47675.1"/>
    <property type="molecule type" value="Genomic_DNA"/>
</dbReference>
<dbReference type="PaxDb" id="55529-EKX47675"/>
<evidence type="ECO:0000313" key="5">
    <source>
        <dbReference type="Proteomes" id="UP000011087"/>
    </source>
</evidence>
<dbReference type="AlphaFoldDB" id="L1JHV1"/>
<dbReference type="OrthoDB" id="430340at2759"/>
<accession>L1JHV1</accession>
<dbReference type="GeneID" id="17304227"/>
<keyword evidence="1" id="KW-1015">Disulfide bond</keyword>
<dbReference type="RefSeq" id="XP_005834655.1">
    <property type="nucleotide sequence ID" value="XM_005834598.1"/>
</dbReference>
<gene>
    <name evidence="3" type="ORF">GUITHDRAFT_106663</name>
</gene>
<dbReference type="InterPro" id="IPR011641">
    <property type="entry name" value="Tyr-kin_ephrin_A/B_rcpt-like"/>
</dbReference>
<reference evidence="5" key="2">
    <citation type="submission" date="2012-11" db="EMBL/GenBank/DDBJ databases">
        <authorList>
            <person name="Kuo A."/>
            <person name="Curtis B.A."/>
            <person name="Tanifuji G."/>
            <person name="Burki F."/>
            <person name="Gruber A."/>
            <person name="Irimia M."/>
            <person name="Maruyama S."/>
            <person name="Arias M.C."/>
            <person name="Ball S.G."/>
            <person name="Gile G.H."/>
            <person name="Hirakawa Y."/>
            <person name="Hopkins J.F."/>
            <person name="Rensing S.A."/>
            <person name="Schmutz J."/>
            <person name="Symeonidi A."/>
            <person name="Elias M."/>
            <person name="Eveleigh R.J."/>
            <person name="Herman E.K."/>
            <person name="Klute M.J."/>
            <person name="Nakayama T."/>
            <person name="Obornik M."/>
            <person name="Reyes-Prieto A."/>
            <person name="Armbrust E.V."/>
            <person name="Aves S.J."/>
            <person name="Beiko R.G."/>
            <person name="Coutinho P."/>
            <person name="Dacks J.B."/>
            <person name="Durnford D.G."/>
            <person name="Fast N.M."/>
            <person name="Green B.R."/>
            <person name="Grisdale C."/>
            <person name="Hempe F."/>
            <person name="Henrissat B."/>
            <person name="Hoppner M.P."/>
            <person name="Ishida K.-I."/>
            <person name="Kim E."/>
            <person name="Koreny L."/>
            <person name="Kroth P.G."/>
            <person name="Liu Y."/>
            <person name="Malik S.-B."/>
            <person name="Maier U.G."/>
            <person name="McRose D."/>
            <person name="Mock T."/>
            <person name="Neilson J.A."/>
            <person name="Onodera N.T."/>
            <person name="Poole A.M."/>
            <person name="Pritham E.J."/>
            <person name="Richards T.A."/>
            <person name="Rocap G."/>
            <person name="Roy S.W."/>
            <person name="Sarai C."/>
            <person name="Schaack S."/>
            <person name="Shirato S."/>
            <person name="Slamovits C.H."/>
            <person name="Spencer D.F."/>
            <person name="Suzuki S."/>
            <person name="Worden A.Z."/>
            <person name="Zauner S."/>
            <person name="Barry K."/>
            <person name="Bell C."/>
            <person name="Bharti A.K."/>
            <person name="Crow J.A."/>
            <person name="Grimwood J."/>
            <person name="Kramer R."/>
            <person name="Lindquist E."/>
            <person name="Lucas S."/>
            <person name="Salamov A."/>
            <person name="McFadden G.I."/>
            <person name="Lane C.E."/>
            <person name="Keeling P.J."/>
            <person name="Gray M.W."/>
            <person name="Grigoriev I.V."/>
            <person name="Archibald J.M."/>
        </authorList>
    </citation>
    <scope>NUCLEOTIDE SEQUENCE</scope>
    <source>
        <strain evidence="5">CCMP2712</strain>
    </source>
</reference>
<organism evidence="3">
    <name type="scientific">Guillardia theta (strain CCMP2712)</name>
    <name type="common">Cryptophyte</name>
    <dbReference type="NCBI Taxonomy" id="905079"/>
    <lineage>
        <taxon>Eukaryota</taxon>
        <taxon>Cryptophyceae</taxon>
        <taxon>Pyrenomonadales</taxon>
        <taxon>Geminigeraceae</taxon>
        <taxon>Guillardia</taxon>
    </lineage>
</organism>
<feature type="disulfide bond" evidence="1">
    <location>
        <begin position="212"/>
        <end position="230"/>
    </location>
</feature>
<dbReference type="SUPFAM" id="SSF57184">
    <property type="entry name" value="Growth factor receptor domain"/>
    <property type="match status" value="1"/>
</dbReference>
<dbReference type="Pfam" id="PF07699">
    <property type="entry name" value="Ephrin_rec_like"/>
    <property type="match status" value="1"/>
</dbReference>
<evidence type="ECO:0000256" key="1">
    <source>
        <dbReference type="PROSITE-ProRule" id="PRU00206"/>
    </source>
</evidence>
<evidence type="ECO:0000313" key="4">
    <source>
        <dbReference type="EnsemblProtists" id="EKX47675"/>
    </source>
</evidence>
<dbReference type="PROSITE" id="PS50050">
    <property type="entry name" value="TNFR_NGFR_2"/>
    <property type="match status" value="1"/>
</dbReference>
<protein>
    <recommendedName>
        <fullName evidence="2">TNFR-Cys domain-containing protein</fullName>
    </recommendedName>
</protein>
<dbReference type="InterPro" id="IPR001368">
    <property type="entry name" value="TNFR/NGFR_Cys_rich_reg"/>
</dbReference>
<reference evidence="3 5" key="1">
    <citation type="journal article" date="2012" name="Nature">
        <title>Algal genomes reveal evolutionary mosaicism and the fate of nucleomorphs.</title>
        <authorList>
            <consortium name="DOE Joint Genome Institute"/>
            <person name="Curtis B.A."/>
            <person name="Tanifuji G."/>
            <person name="Burki F."/>
            <person name="Gruber A."/>
            <person name="Irimia M."/>
            <person name="Maruyama S."/>
            <person name="Arias M.C."/>
            <person name="Ball S.G."/>
            <person name="Gile G.H."/>
            <person name="Hirakawa Y."/>
            <person name="Hopkins J.F."/>
            <person name="Kuo A."/>
            <person name="Rensing S.A."/>
            <person name="Schmutz J."/>
            <person name="Symeonidi A."/>
            <person name="Elias M."/>
            <person name="Eveleigh R.J."/>
            <person name="Herman E.K."/>
            <person name="Klute M.J."/>
            <person name="Nakayama T."/>
            <person name="Obornik M."/>
            <person name="Reyes-Prieto A."/>
            <person name="Armbrust E.V."/>
            <person name="Aves S.J."/>
            <person name="Beiko R.G."/>
            <person name="Coutinho P."/>
            <person name="Dacks J.B."/>
            <person name="Durnford D.G."/>
            <person name="Fast N.M."/>
            <person name="Green B.R."/>
            <person name="Grisdale C.J."/>
            <person name="Hempel F."/>
            <person name="Henrissat B."/>
            <person name="Hoppner M.P."/>
            <person name="Ishida K."/>
            <person name="Kim E."/>
            <person name="Koreny L."/>
            <person name="Kroth P.G."/>
            <person name="Liu Y."/>
            <person name="Malik S.B."/>
            <person name="Maier U.G."/>
            <person name="McRose D."/>
            <person name="Mock T."/>
            <person name="Neilson J.A."/>
            <person name="Onodera N.T."/>
            <person name="Poole A.M."/>
            <person name="Pritham E.J."/>
            <person name="Richards T.A."/>
            <person name="Rocap G."/>
            <person name="Roy S.W."/>
            <person name="Sarai C."/>
            <person name="Schaack S."/>
            <person name="Shirato S."/>
            <person name="Slamovits C.H."/>
            <person name="Spencer D.F."/>
            <person name="Suzuki S."/>
            <person name="Worden A.Z."/>
            <person name="Zauner S."/>
            <person name="Barry K."/>
            <person name="Bell C."/>
            <person name="Bharti A.K."/>
            <person name="Crow J.A."/>
            <person name="Grimwood J."/>
            <person name="Kramer R."/>
            <person name="Lindquist E."/>
            <person name="Lucas S."/>
            <person name="Salamov A."/>
            <person name="McFadden G.I."/>
            <person name="Lane C.E."/>
            <person name="Keeling P.J."/>
            <person name="Gray M.W."/>
            <person name="Grigoriev I.V."/>
            <person name="Archibald J.M."/>
        </authorList>
    </citation>
    <scope>NUCLEOTIDE SEQUENCE</scope>
    <source>
        <strain evidence="3 5">CCMP2712</strain>
    </source>
</reference>
<dbReference type="KEGG" id="gtt:GUITHDRAFT_106663"/>
<keyword evidence="5" id="KW-1185">Reference proteome</keyword>
<dbReference type="EnsemblProtists" id="EKX47675">
    <property type="protein sequence ID" value="EKX47675"/>
    <property type="gene ID" value="GUITHDRAFT_106663"/>
</dbReference>
<feature type="domain" description="TNFR-Cys" evidence="2">
    <location>
        <begin position="187"/>
        <end position="230"/>
    </location>
</feature>
<dbReference type="SMART" id="SM00208">
    <property type="entry name" value="TNFR"/>
    <property type="match status" value="1"/>
</dbReference>
<dbReference type="HOGENOM" id="CLU_768245_0_0_1"/>
<evidence type="ECO:0000313" key="3">
    <source>
        <dbReference type="EMBL" id="EKX47675.1"/>
    </source>
</evidence>
<sequence>MSLSLSTTYSPHTAVQDSTAALVRLTSGGSPVDCGQTVDAGSLLPVSFTAPTGSEYLIEVVASSSSAIPFTNGRCTGKRLDNNVGSVTVPPDGTITIRAAWSTSRSAAIFKSPDCVYTVMPSQGCEAGLYLDSGECVSCPTYSTSPAQSTSADACQCLAGYTSSSGSCQACPAGSYKPTVGSEACSPCPTGSFSTLTAASSSSACVACRSTCAEGEKEIVACSATTNRVCIPANCSKCEMGQFLTDCNVTASHAGTCVQCSPCALGQYRDGCAGMSAGECKACPTSTETSEGGCSVADQVCVPIVKSVPTINFDVTVLIQLAIVLIDFTSDLQAHFIHAVALTAETLDSNVMIVSMDASSG</sequence>
<evidence type="ECO:0000259" key="2">
    <source>
        <dbReference type="PROSITE" id="PS50050"/>
    </source>
</evidence>
<dbReference type="SMART" id="SM01411">
    <property type="entry name" value="Ephrin_rec_like"/>
    <property type="match status" value="3"/>
</dbReference>
<comment type="caution">
    <text evidence="1">Lacks conserved residue(s) required for the propagation of feature annotation.</text>
</comment>
<proteinExistence type="predicted"/>
<dbReference type="Proteomes" id="UP000011087">
    <property type="component" value="Unassembled WGS sequence"/>
</dbReference>